<dbReference type="InterPro" id="IPR001810">
    <property type="entry name" value="F-box_dom"/>
</dbReference>
<protein>
    <recommendedName>
        <fullName evidence="2">F-box domain-containing protein</fullName>
    </recommendedName>
</protein>
<reference evidence="3" key="2">
    <citation type="submission" date="2019-07" db="EMBL/GenBank/DDBJ databases">
        <authorList>
            <person name="Seetharam A."/>
            <person name="Woodhouse M."/>
            <person name="Cannon E."/>
        </authorList>
    </citation>
    <scope>NUCLEOTIDE SEQUENCE [LARGE SCALE GENOMIC DNA]</scope>
    <source>
        <strain evidence="3">cv. B73</strain>
    </source>
</reference>
<evidence type="ECO:0000313" key="4">
    <source>
        <dbReference type="Proteomes" id="UP000007305"/>
    </source>
</evidence>
<accession>A0A804NKJ6</accession>
<evidence type="ECO:0000259" key="2">
    <source>
        <dbReference type="Pfam" id="PF00646"/>
    </source>
</evidence>
<reference evidence="3" key="3">
    <citation type="submission" date="2021-05" db="UniProtKB">
        <authorList>
            <consortium name="EnsemblPlants"/>
        </authorList>
    </citation>
    <scope>IDENTIFICATION</scope>
    <source>
        <strain evidence="3">cv. B73</strain>
    </source>
</reference>
<dbReference type="InParanoid" id="A0A804NKJ6"/>
<evidence type="ECO:0000256" key="1">
    <source>
        <dbReference type="SAM" id="MobiDB-lite"/>
    </source>
</evidence>
<proteinExistence type="predicted"/>
<feature type="domain" description="F-box" evidence="2">
    <location>
        <begin position="193"/>
        <end position="228"/>
    </location>
</feature>
<evidence type="ECO:0000313" key="3">
    <source>
        <dbReference type="EnsemblPlants" id="Zm00001eb167490_P001"/>
    </source>
</evidence>
<dbReference type="Proteomes" id="UP000007305">
    <property type="component" value="Chromosome 4"/>
</dbReference>
<organism evidence="3 4">
    <name type="scientific">Zea mays</name>
    <name type="common">Maize</name>
    <dbReference type="NCBI Taxonomy" id="4577"/>
    <lineage>
        <taxon>Eukaryota</taxon>
        <taxon>Viridiplantae</taxon>
        <taxon>Streptophyta</taxon>
        <taxon>Embryophyta</taxon>
        <taxon>Tracheophyta</taxon>
        <taxon>Spermatophyta</taxon>
        <taxon>Magnoliopsida</taxon>
        <taxon>Liliopsida</taxon>
        <taxon>Poales</taxon>
        <taxon>Poaceae</taxon>
        <taxon>PACMAD clade</taxon>
        <taxon>Panicoideae</taxon>
        <taxon>Andropogonodae</taxon>
        <taxon>Andropogoneae</taxon>
        <taxon>Tripsacinae</taxon>
        <taxon>Zea</taxon>
    </lineage>
</organism>
<dbReference type="EnsemblPlants" id="Zm00001eb167490_T001">
    <property type="protein sequence ID" value="Zm00001eb167490_P001"/>
    <property type="gene ID" value="Zm00001eb167490"/>
</dbReference>
<feature type="region of interest" description="Disordered" evidence="1">
    <location>
        <begin position="51"/>
        <end position="90"/>
    </location>
</feature>
<sequence length="235" mass="23879">MDQRPWTNDLREGVDDLAECGYGVGMVGRDDGGMAKGGRGGLAVRWQGARTVEHGGGGSGRVRAPREARSTGWTDAGTGQAASPAQGRWANATREVVLRDRGRGLRASNTNTNQGMWLGYGVPVGAGGGAWASVHTQAGGLGVDASVVVGVGQESGWRGVCGVGGGGMIGGDGGDSGGAGTKLRAAAAAPDPCIPDDALVETFGLLPANSVHRFKCVSKAWCGLITDPLHRQRFA</sequence>
<dbReference type="SUPFAM" id="SSF81383">
    <property type="entry name" value="F-box domain"/>
    <property type="match status" value="1"/>
</dbReference>
<dbReference type="Gramene" id="Zm00001eb167490_T001">
    <property type="protein sequence ID" value="Zm00001eb167490_P001"/>
    <property type="gene ID" value="Zm00001eb167490"/>
</dbReference>
<dbReference type="AlphaFoldDB" id="A0A804NKJ6"/>
<reference evidence="4" key="1">
    <citation type="journal article" date="2009" name="Science">
        <title>The B73 maize genome: complexity, diversity, and dynamics.</title>
        <authorList>
            <person name="Schnable P.S."/>
            <person name="Ware D."/>
            <person name="Fulton R.S."/>
            <person name="Stein J.C."/>
            <person name="Wei F."/>
            <person name="Pasternak S."/>
            <person name="Liang C."/>
            <person name="Zhang J."/>
            <person name="Fulton L."/>
            <person name="Graves T.A."/>
            <person name="Minx P."/>
            <person name="Reily A.D."/>
            <person name="Courtney L."/>
            <person name="Kruchowski S.S."/>
            <person name="Tomlinson C."/>
            <person name="Strong C."/>
            <person name="Delehaunty K."/>
            <person name="Fronick C."/>
            <person name="Courtney B."/>
            <person name="Rock S.M."/>
            <person name="Belter E."/>
            <person name="Du F."/>
            <person name="Kim K."/>
            <person name="Abbott R.M."/>
            <person name="Cotton M."/>
            <person name="Levy A."/>
            <person name="Marchetto P."/>
            <person name="Ochoa K."/>
            <person name="Jackson S.M."/>
            <person name="Gillam B."/>
            <person name="Chen W."/>
            <person name="Yan L."/>
            <person name="Higginbotham J."/>
            <person name="Cardenas M."/>
            <person name="Waligorski J."/>
            <person name="Applebaum E."/>
            <person name="Phelps L."/>
            <person name="Falcone J."/>
            <person name="Kanchi K."/>
            <person name="Thane T."/>
            <person name="Scimone A."/>
            <person name="Thane N."/>
            <person name="Henke J."/>
            <person name="Wang T."/>
            <person name="Ruppert J."/>
            <person name="Shah N."/>
            <person name="Rotter K."/>
            <person name="Hodges J."/>
            <person name="Ingenthron E."/>
            <person name="Cordes M."/>
            <person name="Kohlberg S."/>
            <person name="Sgro J."/>
            <person name="Delgado B."/>
            <person name="Mead K."/>
            <person name="Chinwalla A."/>
            <person name="Leonard S."/>
            <person name="Crouse K."/>
            <person name="Collura K."/>
            <person name="Kudrna D."/>
            <person name="Currie J."/>
            <person name="He R."/>
            <person name="Angelova A."/>
            <person name="Rajasekar S."/>
            <person name="Mueller T."/>
            <person name="Lomeli R."/>
            <person name="Scara G."/>
            <person name="Ko A."/>
            <person name="Delaney K."/>
            <person name="Wissotski M."/>
            <person name="Lopez G."/>
            <person name="Campos D."/>
            <person name="Braidotti M."/>
            <person name="Ashley E."/>
            <person name="Golser W."/>
            <person name="Kim H."/>
            <person name="Lee S."/>
            <person name="Lin J."/>
            <person name="Dujmic Z."/>
            <person name="Kim W."/>
            <person name="Talag J."/>
            <person name="Zuccolo A."/>
            <person name="Fan C."/>
            <person name="Sebastian A."/>
            <person name="Kramer M."/>
            <person name="Spiegel L."/>
            <person name="Nascimento L."/>
            <person name="Zutavern T."/>
            <person name="Miller B."/>
            <person name="Ambroise C."/>
            <person name="Muller S."/>
            <person name="Spooner W."/>
            <person name="Narechania A."/>
            <person name="Ren L."/>
            <person name="Wei S."/>
            <person name="Kumari S."/>
            <person name="Faga B."/>
            <person name="Levy M.J."/>
            <person name="McMahan L."/>
            <person name="Van Buren P."/>
            <person name="Vaughn M.W."/>
            <person name="Ying K."/>
            <person name="Yeh C.-T."/>
            <person name="Emrich S.J."/>
            <person name="Jia Y."/>
            <person name="Kalyanaraman A."/>
            <person name="Hsia A.-P."/>
            <person name="Barbazuk W.B."/>
            <person name="Baucom R.S."/>
            <person name="Brutnell T.P."/>
            <person name="Carpita N.C."/>
            <person name="Chaparro C."/>
            <person name="Chia J.-M."/>
            <person name="Deragon J.-M."/>
            <person name="Estill J.C."/>
            <person name="Fu Y."/>
            <person name="Jeddeloh J.A."/>
            <person name="Han Y."/>
            <person name="Lee H."/>
            <person name="Li P."/>
            <person name="Lisch D.R."/>
            <person name="Liu S."/>
            <person name="Liu Z."/>
            <person name="Nagel D.H."/>
            <person name="McCann M.C."/>
            <person name="SanMiguel P."/>
            <person name="Myers A.M."/>
            <person name="Nettleton D."/>
            <person name="Nguyen J."/>
            <person name="Penning B.W."/>
            <person name="Ponnala L."/>
            <person name="Schneider K.L."/>
            <person name="Schwartz D.C."/>
            <person name="Sharma A."/>
            <person name="Soderlund C."/>
            <person name="Springer N.M."/>
            <person name="Sun Q."/>
            <person name="Wang H."/>
            <person name="Waterman M."/>
            <person name="Westerman R."/>
            <person name="Wolfgruber T.K."/>
            <person name="Yang L."/>
            <person name="Yu Y."/>
            <person name="Zhang L."/>
            <person name="Zhou S."/>
            <person name="Zhu Q."/>
            <person name="Bennetzen J.L."/>
            <person name="Dawe R.K."/>
            <person name="Jiang J."/>
            <person name="Jiang N."/>
            <person name="Presting G.G."/>
            <person name="Wessler S.R."/>
            <person name="Aluru S."/>
            <person name="Martienssen R.A."/>
            <person name="Clifton S.W."/>
            <person name="McCombie W.R."/>
            <person name="Wing R.A."/>
            <person name="Wilson R.K."/>
        </authorList>
    </citation>
    <scope>NUCLEOTIDE SEQUENCE [LARGE SCALE GENOMIC DNA]</scope>
    <source>
        <strain evidence="4">cv. B73</strain>
    </source>
</reference>
<keyword evidence="4" id="KW-1185">Reference proteome</keyword>
<dbReference type="Pfam" id="PF00646">
    <property type="entry name" value="F-box"/>
    <property type="match status" value="1"/>
</dbReference>
<dbReference type="InterPro" id="IPR036047">
    <property type="entry name" value="F-box-like_dom_sf"/>
</dbReference>
<name>A0A804NKJ6_MAIZE</name>